<dbReference type="Gene3D" id="3.50.50.60">
    <property type="entry name" value="FAD/NAD(P)-binding domain"/>
    <property type="match status" value="1"/>
</dbReference>
<dbReference type="KEGG" id="scm:SCHCO_02481252"/>
<dbReference type="HOGENOM" id="CLU_006909_7_5_1"/>
<keyword evidence="4" id="KW-0521">NADP</keyword>
<dbReference type="InterPro" id="IPR000960">
    <property type="entry name" value="Flavin_mOase"/>
</dbReference>
<dbReference type="PIRSF" id="PIRSF000332">
    <property type="entry name" value="FMO"/>
    <property type="match status" value="1"/>
</dbReference>
<dbReference type="EMBL" id="GL377303">
    <property type="protein sequence ID" value="EFJ01299.1"/>
    <property type="molecule type" value="Genomic_DNA"/>
</dbReference>
<accession>D8PTD9</accession>
<evidence type="ECO:0000256" key="5">
    <source>
        <dbReference type="ARBA" id="ARBA00023002"/>
    </source>
</evidence>
<proteinExistence type="inferred from homology"/>
<dbReference type="GO" id="GO:0050660">
    <property type="term" value="F:flavin adenine dinucleotide binding"/>
    <property type="evidence" value="ECO:0007669"/>
    <property type="project" value="InterPro"/>
</dbReference>
<feature type="transmembrane region" description="Helical" evidence="6">
    <location>
        <begin position="514"/>
        <end position="535"/>
    </location>
</feature>
<evidence type="ECO:0000256" key="3">
    <source>
        <dbReference type="ARBA" id="ARBA00022827"/>
    </source>
</evidence>
<protein>
    <recommendedName>
        <fullName evidence="9">FAD/NAD(P)-binding domain-containing protein</fullName>
    </recommendedName>
</protein>
<evidence type="ECO:0000313" key="7">
    <source>
        <dbReference type="EMBL" id="EFJ01299.1"/>
    </source>
</evidence>
<evidence type="ECO:0008006" key="9">
    <source>
        <dbReference type="Google" id="ProtNLM"/>
    </source>
</evidence>
<evidence type="ECO:0000256" key="6">
    <source>
        <dbReference type="SAM" id="Phobius"/>
    </source>
</evidence>
<keyword evidence="5" id="KW-0560">Oxidoreductase</keyword>
<dbReference type="InParanoid" id="D8PTD9"/>
<sequence length="596" mass="67350">MTQTVVIIGGGPSGLVTLKTLLENRREEYPFEPILFEQEDDIGGTFRYRSYENSNLVSSKQLTCFSDFRMPLTHPDHLTLEEYVQYLRDYCDNFDLWHKIHVRSRVVNIARNPAGGHIVSYIGQDTDGKWDPNSLKVIHAAYVAVCSGLHVLPEIPKIPGIEHVLEPKPGRPQPAVYHSHEYKSRDQLAGRRVMILGTGETGMDLAYEAAKAGAEEVVLCSRAGFLSFPKALNDFELFGFKFDSPTPIPIDSLITNLAETAYVHPWVAASHIRWFISDFVIKRVLWLLTGTQAGCNQWVGELEPERLGRAYVFLNKSHKAMPYINRPYRKRSKYLDYLSRYIDPPEDSPPATNFTVDLAPFPERFLPNGRAIFPYLPHRKDSVRMADRDVRPDTVIFATGYRQEFKFFDKEGGYATAGDADVRNVVKEGDESVAFIGFVRPGVGAIPPIAEMQVFFWISLIKGQVRKPLPPPHYHLLVKDTARIKYGVDHSTYMSTLAKDIGAAPGLLELWREYGMHVLICYCFGAAFTSFYRLVGPYKSATAPGVIKTEIWDTITRRGLLGNFFMGLIPMVFYLTINAMAFVLGTMWKALGGRVE</sequence>
<dbReference type="OrthoDB" id="74360at2759"/>
<feature type="transmembrane region" description="Helical" evidence="6">
    <location>
        <begin position="564"/>
        <end position="588"/>
    </location>
</feature>
<evidence type="ECO:0000256" key="4">
    <source>
        <dbReference type="ARBA" id="ARBA00022857"/>
    </source>
</evidence>
<dbReference type="GO" id="GO:0050661">
    <property type="term" value="F:NADP binding"/>
    <property type="evidence" value="ECO:0007669"/>
    <property type="project" value="InterPro"/>
</dbReference>
<name>D8PTD9_SCHCM</name>
<dbReference type="PRINTS" id="PR00370">
    <property type="entry name" value="FMOXYGENASE"/>
</dbReference>
<dbReference type="GO" id="GO:0004499">
    <property type="term" value="F:N,N-dimethylaniline monooxygenase activity"/>
    <property type="evidence" value="ECO:0007669"/>
    <property type="project" value="InterPro"/>
</dbReference>
<dbReference type="InterPro" id="IPR036188">
    <property type="entry name" value="FAD/NAD-bd_sf"/>
</dbReference>
<evidence type="ECO:0000256" key="2">
    <source>
        <dbReference type="ARBA" id="ARBA00022630"/>
    </source>
</evidence>
<keyword evidence="2" id="KW-0285">Flavoprotein</keyword>
<keyword evidence="6" id="KW-1133">Transmembrane helix</keyword>
<gene>
    <name evidence="7" type="ORF">SCHCODRAFT_74878</name>
</gene>
<dbReference type="VEuPathDB" id="FungiDB:SCHCODRAFT_02481252"/>
<dbReference type="InterPro" id="IPR050346">
    <property type="entry name" value="FMO-like"/>
</dbReference>
<keyword evidence="6" id="KW-0472">Membrane</keyword>
<dbReference type="GeneID" id="9586745"/>
<keyword evidence="8" id="KW-1185">Reference proteome</keyword>
<dbReference type="OMA" id="NGYVDPP"/>
<evidence type="ECO:0000313" key="8">
    <source>
        <dbReference type="Proteomes" id="UP000007431"/>
    </source>
</evidence>
<dbReference type="RefSeq" id="XP_003036201.1">
    <property type="nucleotide sequence ID" value="XM_003036155.1"/>
</dbReference>
<dbReference type="eggNOG" id="KOG1399">
    <property type="taxonomic scope" value="Eukaryota"/>
</dbReference>
<dbReference type="Pfam" id="PF00743">
    <property type="entry name" value="FMO-like"/>
    <property type="match status" value="2"/>
</dbReference>
<comment type="similarity">
    <text evidence="1">Belongs to the FMO family.</text>
</comment>
<dbReference type="InterPro" id="IPR020946">
    <property type="entry name" value="Flavin_mOase-like"/>
</dbReference>
<evidence type="ECO:0000256" key="1">
    <source>
        <dbReference type="ARBA" id="ARBA00009183"/>
    </source>
</evidence>
<dbReference type="SUPFAM" id="SSF51905">
    <property type="entry name" value="FAD/NAD(P)-binding domain"/>
    <property type="match status" value="2"/>
</dbReference>
<reference evidence="7 8" key="1">
    <citation type="journal article" date="2010" name="Nat. Biotechnol.">
        <title>Genome sequence of the model mushroom Schizophyllum commune.</title>
        <authorList>
            <person name="Ohm R.A."/>
            <person name="de Jong J.F."/>
            <person name="Lugones L.G."/>
            <person name="Aerts A."/>
            <person name="Kothe E."/>
            <person name="Stajich J.E."/>
            <person name="de Vries R.P."/>
            <person name="Record E."/>
            <person name="Levasseur A."/>
            <person name="Baker S.E."/>
            <person name="Bartholomew K.A."/>
            <person name="Coutinho P.M."/>
            <person name="Erdmann S."/>
            <person name="Fowler T.J."/>
            <person name="Gathman A.C."/>
            <person name="Lombard V."/>
            <person name="Henrissat B."/>
            <person name="Knabe N."/>
            <person name="Kuees U."/>
            <person name="Lilly W.W."/>
            <person name="Lindquist E."/>
            <person name="Lucas S."/>
            <person name="Magnuson J.K."/>
            <person name="Piumi F."/>
            <person name="Raudaskoski M."/>
            <person name="Salamov A."/>
            <person name="Schmutz J."/>
            <person name="Schwarze F.W.M.R."/>
            <person name="vanKuyk P.A."/>
            <person name="Horton J.S."/>
            <person name="Grigoriev I.V."/>
            <person name="Woesten H.A.B."/>
        </authorList>
    </citation>
    <scope>NUCLEOTIDE SEQUENCE [LARGE SCALE GENOMIC DNA]</scope>
    <source>
        <strain evidence="8">H4-8 / FGSC 9210</strain>
    </source>
</reference>
<organism evidence="8">
    <name type="scientific">Schizophyllum commune (strain H4-8 / FGSC 9210)</name>
    <name type="common">Split gill fungus</name>
    <dbReference type="NCBI Taxonomy" id="578458"/>
    <lineage>
        <taxon>Eukaryota</taxon>
        <taxon>Fungi</taxon>
        <taxon>Dikarya</taxon>
        <taxon>Basidiomycota</taxon>
        <taxon>Agaricomycotina</taxon>
        <taxon>Agaricomycetes</taxon>
        <taxon>Agaricomycetidae</taxon>
        <taxon>Agaricales</taxon>
        <taxon>Schizophyllaceae</taxon>
        <taxon>Schizophyllum</taxon>
    </lineage>
</organism>
<dbReference type="Proteomes" id="UP000007431">
    <property type="component" value="Unassembled WGS sequence"/>
</dbReference>
<dbReference type="AlphaFoldDB" id="D8PTD9"/>
<keyword evidence="3" id="KW-0274">FAD</keyword>
<dbReference type="PANTHER" id="PTHR23023">
    <property type="entry name" value="DIMETHYLANILINE MONOOXYGENASE"/>
    <property type="match status" value="1"/>
</dbReference>
<keyword evidence="6" id="KW-0812">Transmembrane</keyword>